<proteinExistence type="inferred from homology"/>
<accession>A0ABV5T4K5</accession>
<dbReference type="PANTHER" id="PTHR43229:SF2">
    <property type="entry name" value="NODULATION PROTEIN J"/>
    <property type="match status" value="1"/>
</dbReference>
<comment type="subcellular location">
    <subcellularLocation>
        <location evidence="6">Cell membrane</location>
        <topology evidence="6">Multi-pass membrane protein</topology>
    </subcellularLocation>
    <subcellularLocation>
        <location evidence="1">Membrane</location>
        <topology evidence="1">Multi-pass membrane protein</topology>
    </subcellularLocation>
</comment>
<gene>
    <name evidence="8" type="ORF">ACFFRH_00835</name>
</gene>
<keyword evidence="5" id="KW-0046">Antibiotic resistance</keyword>
<reference evidence="8 9" key="1">
    <citation type="submission" date="2024-09" db="EMBL/GenBank/DDBJ databases">
        <authorList>
            <person name="Sun Q."/>
            <person name="Mori K."/>
        </authorList>
    </citation>
    <scope>NUCLEOTIDE SEQUENCE [LARGE SCALE GENOMIC DNA]</scope>
    <source>
        <strain evidence="8 9">JCM 3028</strain>
    </source>
</reference>
<dbReference type="PROSITE" id="PS51012">
    <property type="entry name" value="ABC_TM2"/>
    <property type="match status" value="1"/>
</dbReference>
<evidence type="ECO:0000256" key="2">
    <source>
        <dbReference type="ARBA" id="ARBA00022692"/>
    </source>
</evidence>
<keyword evidence="3 6" id="KW-1133">Transmembrane helix</keyword>
<feature type="domain" description="ABC transmembrane type-2" evidence="7">
    <location>
        <begin position="45"/>
        <end position="279"/>
    </location>
</feature>
<feature type="transmembrane region" description="Helical" evidence="6">
    <location>
        <begin position="77"/>
        <end position="94"/>
    </location>
</feature>
<dbReference type="InterPro" id="IPR000412">
    <property type="entry name" value="ABC_2_transport"/>
</dbReference>
<feature type="transmembrane region" description="Helical" evidence="6">
    <location>
        <begin position="248"/>
        <end position="271"/>
    </location>
</feature>
<feature type="transmembrane region" description="Helical" evidence="6">
    <location>
        <begin position="190"/>
        <end position="209"/>
    </location>
</feature>
<evidence type="ECO:0000256" key="3">
    <source>
        <dbReference type="ARBA" id="ARBA00022989"/>
    </source>
</evidence>
<dbReference type="InterPro" id="IPR013525">
    <property type="entry name" value="ABC2_TM"/>
</dbReference>
<evidence type="ECO:0000313" key="9">
    <source>
        <dbReference type="Proteomes" id="UP001589610"/>
    </source>
</evidence>
<keyword evidence="4 6" id="KW-0472">Membrane</keyword>
<dbReference type="Proteomes" id="UP001589610">
    <property type="component" value="Unassembled WGS sequence"/>
</dbReference>
<evidence type="ECO:0000313" key="8">
    <source>
        <dbReference type="EMBL" id="MFB9674015.1"/>
    </source>
</evidence>
<evidence type="ECO:0000259" key="7">
    <source>
        <dbReference type="PROSITE" id="PS51012"/>
    </source>
</evidence>
<dbReference type="PIRSF" id="PIRSF006648">
    <property type="entry name" value="DrrB"/>
    <property type="match status" value="1"/>
</dbReference>
<dbReference type="Pfam" id="PF01061">
    <property type="entry name" value="ABC2_membrane"/>
    <property type="match status" value="1"/>
</dbReference>
<feature type="transmembrane region" description="Helical" evidence="6">
    <location>
        <begin position="159"/>
        <end position="183"/>
    </location>
</feature>
<evidence type="ECO:0000256" key="1">
    <source>
        <dbReference type="ARBA" id="ARBA00004141"/>
    </source>
</evidence>
<comment type="caution">
    <text evidence="8">The sequence shown here is derived from an EMBL/GenBank/DDBJ whole genome shotgun (WGS) entry which is preliminary data.</text>
</comment>
<sequence>MSTTTPAPPPAPQLAGTLMSRFGWALADSWTITLRDLSHWVRRPGPVILGWFFPIMMVLMFGGLFGGAIGVPGGGGYFDFLIPGMFAMTVLFGLESTMTAVTTDAAKGVTDRFRSMPMSASAVVTGRGIADMLNSVVGLAVMIVTGLLLGWRAGGGASAALTAVGLLLLLRFALLWVGIFVGLVAGGPEVVTSVQILVWPVGFLSSVFVDPGTMPGWLGTIAEWNPLSATATAARRLFDNPGWGGESWVAQNAVLMAVVWPLLLIAVFLPLSARTFRRLGG</sequence>
<evidence type="ECO:0000256" key="5">
    <source>
        <dbReference type="ARBA" id="ARBA00023251"/>
    </source>
</evidence>
<dbReference type="InterPro" id="IPR047817">
    <property type="entry name" value="ABC2_TM_bact-type"/>
</dbReference>
<dbReference type="EMBL" id="JBHMBS010000001">
    <property type="protein sequence ID" value="MFB9674015.1"/>
    <property type="molecule type" value="Genomic_DNA"/>
</dbReference>
<dbReference type="InterPro" id="IPR051784">
    <property type="entry name" value="Nod_factor_ABC_transporter"/>
</dbReference>
<keyword evidence="6" id="KW-0813">Transport</keyword>
<protein>
    <recommendedName>
        <fullName evidence="6">Transport permease protein</fullName>
    </recommendedName>
</protein>
<feature type="transmembrane region" description="Helical" evidence="6">
    <location>
        <begin position="136"/>
        <end position="153"/>
    </location>
</feature>
<dbReference type="PANTHER" id="PTHR43229">
    <property type="entry name" value="NODULATION PROTEIN J"/>
    <property type="match status" value="1"/>
</dbReference>
<feature type="transmembrane region" description="Helical" evidence="6">
    <location>
        <begin position="48"/>
        <end position="71"/>
    </location>
</feature>
<name>A0ABV5T4K5_9ACTN</name>
<keyword evidence="6" id="KW-1003">Cell membrane</keyword>
<dbReference type="RefSeq" id="WP_344748124.1">
    <property type="nucleotide sequence ID" value="NZ_BAAAWW010000147.1"/>
</dbReference>
<keyword evidence="2 6" id="KW-0812">Transmembrane</keyword>
<comment type="similarity">
    <text evidence="6">Belongs to the ABC-2 integral membrane protein family.</text>
</comment>
<keyword evidence="9" id="KW-1185">Reference proteome</keyword>
<evidence type="ECO:0000256" key="6">
    <source>
        <dbReference type="RuleBase" id="RU361157"/>
    </source>
</evidence>
<organism evidence="8 9">
    <name type="scientific">Streptosporangium vulgare</name>
    <dbReference type="NCBI Taxonomy" id="46190"/>
    <lineage>
        <taxon>Bacteria</taxon>
        <taxon>Bacillati</taxon>
        <taxon>Actinomycetota</taxon>
        <taxon>Actinomycetes</taxon>
        <taxon>Streptosporangiales</taxon>
        <taxon>Streptosporangiaceae</taxon>
        <taxon>Streptosporangium</taxon>
    </lineage>
</organism>
<evidence type="ECO:0000256" key="4">
    <source>
        <dbReference type="ARBA" id="ARBA00023136"/>
    </source>
</evidence>